<evidence type="ECO:0000259" key="3">
    <source>
        <dbReference type="PROSITE" id="PS50943"/>
    </source>
</evidence>
<feature type="transmembrane region" description="Helical" evidence="2">
    <location>
        <begin position="202"/>
        <end position="222"/>
    </location>
</feature>
<feature type="domain" description="HTH cro/C1-type" evidence="3">
    <location>
        <begin position="86"/>
        <end position="140"/>
    </location>
</feature>
<feature type="transmembrane region" description="Helical" evidence="2">
    <location>
        <begin position="6"/>
        <end position="26"/>
    </location>
</feature>
<evidence type="ECO:0000313" key="4">
    <source>
        <dbReference type="EMBL" id="SEN21973.1"/>
    </source>
</evidence>
<dbReference type="GO" id="GO:0003677">
    <property type="term" value="F:DNA binding"/>
    <property type="evidence" value="ECO:0007669"/>
    <property type="project" value="UniProtKB-KW"/>
</dbReference>
<dbReference type="CDD" id="cd00093">
    <property type="entry name" value="HTH_XRE"/>
    <property type="match status" value="1"/>
</dbReference>
<name>A0A1H8ER54_9BACL</name>
<sequence length="229" mass="26102">MAHLYSIINIFLDGFLNVINMLPIGFKKFVLIHPRPRSHGIRDRNLGLREGANTVSLTLGTEIINNGSDVYKVRKVVVDMVFGEKLKTERKKKGWSQDELAKKLFVSRQSVSKWENGQNYPSIEIIIKLSDLFDVTIDELLRSDEELTKKVIKDSKQLAYPRLKMMFDVFVMIGLALLIIKLSVLALNKFTALDITLYGGSFFWNFGPLILMISGSVGSEILKDKYKKE</sequence>
<dbReference type="AlphaFoldDB" id="A0A1H8ER54"/>
<dbReference type="PANTHER" id="PTHR46558:SF15">
    <property type="entry name" value="HELIX-TURN-HELIX DOMAIN PROTEIN"/>
    <property type="match status" value="1"/>
</dbReference>
<keyword evidence="2" id="KW-0472">Membrane</keyword>
<dbReference type="SMART" id="SM00530">
    <property type="entry name" value="HTH_XRE"/>
    <property type="match status" value="1"/>
</dbReference>
<dbReference type="InterPro" id="IPR001387">
    <property type="entry name" value="Cro/C1-type_HTH"/>
</dbReference>
<gene>
    <name evidence="4" type="ORF">SAMN05444955_107127</name>
</gene>
<dbReference type="EMBL" id="FOCQ01000007">
    <property type="protein sequence ID" value="SEN21973.1"/>
    <property type="molecule type" value="Genomic_DNA"/>
</dbReference>
<dbReference type="Proteomes" id="UP000199695">
    <property type="component" value="Unassembled WGS sequence"/>
</dbReference>
<reference evidence="4 5" key="1">
    <citation type="submission" date="2016-10" db="EMBL/GenBank/DDBJ databases">
        <authorList>
            <person name="de Groot N.N."/>
        </authorList>
    </citation>
    <scope>NUCLEOTIDE SEQUENCE [LARGE SCALE GENOMIC DNA]</scope>
    <source>
        <strain evidence="4 5">DSM 46701</strain>
    </source>
</reference>
<feature type="transmembrane region" description="Helical" evidence="2">
    <location>
        <begin position="165"/>
        <end position="187"/>
    </location>
</feature>
<dbReference type="Pfam" id="PF01381">
    <property type="entry name" value="HTH_3"/>
    <property type="match status" value="1"/>
</dbReference>
<keyword evidence="2" id="KW-1133">Transmembrane helix</keyword>
<organism evidence="4 5">
    <name type="scientific">Lihuaxuella thermophila</name>
    <dbReference type="NCBI Taxonomy" id="1173111"/>
    <lineage>
        <taxon>Bacteria</taxon>
        <taxon>Bacillati</taxon>
        <taxon>Bacillota</taxon>
        <taxon>Bacilli</taxon>
        <taxon>Bacillales</taxon>
        <taxon>Thermoactinomycetaceae</taxon>
        <taxon>Lihuaxuella</taxon>
    </lineage>
</organism>
<proteinExistence type="predicted"/>
<evidence type="ECO:0000256" key="2">
    <source>
        <dbReference type="SAM" id="Phobius"/>
    </source>
</evidence>
<evidence type="ECO:0000256" key="1">
    <source>
        <dbReference type="ARBA" id="ARBA00023125"/>
    </source>
</evidence>
<dbReference type="STRING" id="1173111.SAMN05444955_107127"/>
<protein>
    <submittedName>
        <fullName evidence="4">DNA-binding transcriptional regulator, XRE-family HTH domain</fullName>
    </submittedName>
</protein>
<evidence type="ECO:0000313" key="5">
    <source>
        <dbReference type="Proteomes" id="UP000199695"/>
    </source>
</evidence>
<dbReference type="Gene3D" id="1.10.260.40">
    <property type="entry name" value="lambda repressor-like DNA-binding domains"/>
    <property type="match status" value="1"/>
</dbReference>
<keyword evidence="2" id="KW-0812">Transmembrane</keyword>
<dbReference type="PANTHER" id="PTHR46558">
    <property type="entry name" value="TRACRIPTIONAL REGULATORY PROTEIN-RELATED-RELATED"/>
    <property type="match status" value="1"/>
</dbReference>
<dbReference type="SUPFAM" id="SSF47413">
    <property type="entry name" value="lambda repressor-like DNA-binding domains"/>
    <property type="match status" value="1"/>
</dbReference>
<dbReference type="PROSITE" id="PS50943">
    <property type="entry name" value="HTH_CROC1"/>
    <property type="match status" value="1"/>
</dbReference>
<accession>A0A1H8ER54</accession>
<dbReference type="InterPro" id="IPR010982">
    <property type="entry name" value="Lambda_DNA-bd_dom_sf"/>
</dbReference>
<keyword evidence="1 4" id="KW-0238">DNA-binding</keyword>
<keyword evidence="5" id="KW-1185">Reference proteome</keyword>